<gene>
    <name evidence="2" type="ORF">C7453_10572</name>
</gene>
<keyword evidence="1" id="KW-0732">Signal</keyword>
<dbReference type="AlphaFoldDB" id="A0A370G501"/>
<comment type="caution">
    <text evidence="2">The sequence shown here is derived from an EMBL/GenBank/DDBJ whole genome shotgun (WGS) entry which is preliminary data.</text>
</comment>
<reference evidence="2 3" key="1">
    <citation type="submission" date="2018-07" db="EMBL/GenBank/DDBJ databases">
        <title>Genomic Encyclopedia of Type Strains, Phase IV (KMG-IV): sequencing the most valuable type-strain genomes for metagenomic binning, comparative biology and taxonomic classification.</title>
        <authorList>
            <person name="Goeker M."/>
        </authorList>
    </citation>
    <scope>NUCLEOTIDE SEQUENCE [LARGE SCALE GENOMIC DNA]</scope>
    <source>
        <strain evidence="2 3">DSM 5603</strain>
    </source>
</reference>
<name>A0A370G501_GLULI</name>
<feature type="chain" id="PRO_5016884304" evidence="1">
    <location>
        <begin position="30"/>
        <end position="157"/>
    </location>
</feature>
<proteinExistence type="predicted"/>
<evidence type="ECO:0000313" key="2">
    <source>
        <dbReference type="EMBL" id="RDI37664.1"/>
    </source>
</evidence>
<feature type="signal peptide" evidence="1">
    <location>
        <begin position="1"/>
        <end position="29"/>
    </location>
</feature>
<accession>A0A370G501</accession>
<organism evidence="2 3">
    <name type="scientific">Gluconacetobacter liquefaciens</name>
    <name type="common">Acetobacter liquefaciens</name>
    <dbReference type="NCBI Taxonomy" id="89584"/>
    <lineage>
        <taxon>Bacteria</taxon>
        <taxon>Pseudomonadati</taxon>
        <taxon>Pseudomonadota</taxon>
        <taxon>Alphaproteobacteria</taxon>
        <taxon>Acetobacterales</taxon>
        <taxon>Acetobacteraceae</taxon>
        <taxon>Gluconacetobacter</taxon>
    </lineage>
</organism>
<keyword evidence="3" id="KW-1185">Reference proteome</keyword>
<protein>
    <submittedName>
        <fullName evidence="2">Uncharacterized protein DUF3465</fullName>
    </submittedName>
</protein>
<evidence type="ECO:0000313" key="3">
    <source>
        <dbReference type="Proteomes" id="UP000254958"/>
    </source>
</evidence>
<evidence type="ECO:0000256" key="1">
    <source>
        <dbReference type="SAM" id="SignalP"/>
    </source>
</evidence>
<sequence>MERRGGHGRRAWALVASLVLAMTMHRAHAQEAIGPACDNRHFLAVQQAFEGGSLRGDQPVHVCGRVIAVSRQRQTRSGWHGYFYVDVGQGVSIRIVSDLDRMAAPAWPWVAKGDAVDVVGRYYYDNPRSQGIDWTHRGTGRKWGMPGYVSVNGARYQ</sequence>
<dbReference type="EMBL" id="QQAW01000005">
    <property type="protein sequence ID" value="RDI37664.1"/>
    <property type="molecule type" value="Genomic_DNA"/>
</dbReference>
<dbReference type="Proteomes" id="UP000254958">
    <property type="component" value="Unassembled WGS sequence"/>
</dbReference>